<reference evidence="1 2" key="1">
    <citation type="journal article" date="2016" name="G3 (Bethesda)">
        <title>First Draft Assembly and Annotation of the Genome of a California Endemic Oak Quercus lobata Nee (Fagaceae).</title>
        <authorList>
            <person name="Sork V.L."/>
            <person name="Fitz-Gibbon S.T."/>
            <person name="Puiu D."/>
            <person name="Crepeau M."/>
            <person name="Gugger P.F."/>
            <person name="Sherman R."/>
            <person name="Stevens K."/>
            <person name="Langley C.H."/>
            <person name="Pellegrini M."/>
            <person name="Salzberg S.L."/>
        </authorList>
    </citation>
    <scope>NUCLEOTIDE SEQUENCE [LARGE SCALE GENOMIC DNA]</scope>
    <source>
        <strain evidence="1 2">cv. SW786</strain>
    </source>
</reference>
<evidence type="ECO:0000313" key="2">
    <source>
        <dbReference type="Proteomes" id="UP000594261"/>
    </source>
</evidence>
<proteinExistence type="predicted"/>
<dbReference type="PANTHER" id="PTHR37758:SF1">
    <property type="entry name" value="OS03G0334300 PROTEIN"/>
    <property type="match status" value="1"/>
</dbReference>
<dbReference type="EMBL" id="LRBV02000008">
    <property type="status" value="NOT_ANNOTATED_CDS"/>
    <property type="molecule type" value="Genomic_DNA"/>
</dbReference>
<organism evidence="1 2">
    <name type="scientific">Quercus lobata</name>
    <name type="common">Valley oak</name>
    <dbReference type="NCBI Taxonomy" id="97700"/>
    <lineage>
        <taxon>Eukaryota</taxon>
        <taxon>Viridiplantae</taxon>
        <taxon>Streptophyta</taxon>
        <taxon>Embryophyta</taxon>
        <taxon>Tracheophyta</taxon>
        <taxon>Spermatophyta</taxon>
        <taxon>Magnoliopsida</taxon>
        <taxon>eudicotyledons</taxon>
        <taxon>Gunneridae</taxon>
        <taxon>Pentapetalae</taxon>
        <taxon>rosids</taxon>
        <taxon>fabids</taxon>
        <taxon>Fagales</taxon>
        <taxon>Fagaceae</taxon>
        <taxon>Quercus</taxon>
    </lineage>
</organism>
<dbReference type="Gramene" id="QL08p065063:mrna">
    <property type="protein sequence ID" value="QL08p065063:mrna"/>
    <property type="gene ID" value="QL08p065063"/>
</dbReference>
<dbReference type="GO" id="GO:0009507">
    <property type="term" value="C:chloroplast"/>
    <property type="evidence" value="ECO:0007669"/>
    <property type="project" value="TreeGrafter"/>
</dbReference>
<dbReference type="PANTHER" id="PTHR37758">
    <property type="entry name" value="OS03G0334300 PROTEIN"/>
    <property type="match status" value="1"/>
</dbReference>
<name>A0A7N2MF24_QUELO</name>
<evidence type="ECO:0000313" key="1">
    <source>
        <dbReference type="EnsemblPlants" id="QL08p065063:mrna"/>
    </source>
</evidence>
<accession>A0A7N2MF24</accession>
<dbReference type="EnsemblPlants" id="QL08p065063:mrna">
    <property type="protein sequence ID" value="QL08p065063:mrna"/>
    <property type="gene ID" value="QL08p065063"/>
</dbReference>
<protein>
    <submittedName>
        <fullName evidence="1">Uncharacterized protein</fullName>
    </submittedName>
</protein>
<dbReference type="InParanoid" id="A0A7N2MF24"/>
<dbReference type="Proteomes" id="UP000594261">
    <property type="component" value="Chromosome 8"/>
</dbReference>
<reference evidence="1" key="2">
    <citation type="submission" date="2021-01" db="UniProtKB">
        <authorList>
            <consortium name="EnsemblPlants"/>
        </authorList>
    </citation>
    <scope>IDENTIFICATION</scope>
</reference>
<sequence>MSRLHSATRGEEVPPQPLYTINPIPAITIAVLSSQAQNKAHRRGWWNVPETQSGLRLRSEVGKWGLAVRCAAAAQGPLAEIERELEAIEINPEKEEWMSAITRSNKCGERRGLVDLLECLESEAIMGEDQGREPTDYNRRAQIFDSSSRVFQALKEKEKHTHPHVIKI</sequence>
<dbReference type="AlphaFoldDB" id="A0A7N2MF24"/>
<keyword evidence="2" id="KW-1185">Reference proteome</keyword>